<accession>Q02B77</accession>
<dbReference type="InParanoid" id="Q02B77"/>
<name>Q02B77_SOLUE</name>
<reference evidence="1" key="1">
    <citation type="submission" date="2006-10" db="EMBL/GenBank/DDBJ databases">
        <title>Complete sequence of Solibacter usitatus Ellin6076.</title>
        <authorList>
            <consortium name="US DOE Joint Genome Institute"/>
            <person name="Copeland A."/>
            <person name="Lucas S."/>
            <person name="Lapidus A."/>
            <person name="Barry K."/>
            <person name="Detter J.C."/>
            <person name="Glavina del Rio T."/>
            <person name="Hammon N."/>
            <person name="Israni S."/>
            <person name="Dalin E."/>
            <person name="Tice H."/>
            <person name="Pitluck S."/>
            <person name="Thompson L.S."/>
            <person name="Brettin T."/>
            <person name="Bruce D."/>
            <person name="Han C."/>
            <person name="Tapia R."/>
            <person name="Gilna P."/>
            <person name="Schmutz J."/>
            <person name="Larimer F."/>
            <person name="Land M."/>
            <person name="Hauser L."/>
            <person name="Kyrpides N."/>
            <person name="Mikhailova N."/>
            <person name="Janssen P.H."/>
            <person name="Kuske C.R."/>
            <person name="Richardson P."/>
        </authorList>
    </citation>
    <scope>NUCLEOTIDE SEQUENCE</scope>
    <source>
        <strain evidence="1">Ellin6076</strain>
    </source>
</reference>
<dbReference type="InterPro" id="IPR007711">
    <property type="entry name" value="HigB-1"/>
</dbReference>
<dbReference type="EMBL" id="CP000473">
    <property type="protein sequence ID" value="ABJ81689.1"/>
    <property type="molecule type" value="Genomic_DNA"/>
</dbReference>
<dbReference type="eggNOG" id="COG3549">
    <property type="taxonomic scope" value="Bacteria"/>
</dbReference>
<protein>
    <submittedName>
        <fullName evidence="1">Plasmid maintenance system killer</fullName>
    </submittedName>
</protein>
<dbReference type="HOGENOM" id="CLU_155111_1_1_0"/>
<evidence type="ECO:0000313" key="1">
    <source>
        <dbReference type="EMBL" id="ABJ81689.1"/>
    </source>
</evidence>
<sequence>MIGLFKCSDTVLLFDDQRVRRFQSIERPARRKLLYLHRALRLEDLRVSPGNQLELLKGGRAGTYSMRINDRWRICFAWREGDAYDVEVVDYH</sequence>
<dbReference type="InterPro" id="IPR035093">
    <property type="entry name" value="RelE/ParE_toxin_dom_sf"/>
</dbReference>
<dbReference type="AlphaFoldDB" id="Q02B77"/>
<dbReference type="Pfam" id="PF05015">
    <property type="entry name" value="HigB-like_toxin"/>
    <property type="match status" value="1"/>
</dbReference>
<dbReference type="Gene3D" id="3.30.2310.20">
    <property type="entry name" value="RelE-like"/>
    <property type="match status" value="1"/>
</dbReference>
<organism evidence="1">
    <name type="scientific">Solibacter usitatus (strain Ellin6076)</name>
    <dbReference type="NCBI Taxonomy" id="234267"/>
    <lineage>
        <taxon>Bacteria</taxon>
        <taxon>Pseudomonadati</taxon>
        <taxon>Acidobacteriota</taxon>
        <taxon>Terriglobia</taxon>
        <taxon>Bryobacterales</taxon>
        <taxon>Solibacteraceae</taxon>
        <taxon>Candidatus Solibacter</taxon>
    </lineage>
</organism>
<dbReference type="SUPFAM" id="SSF143011">
    <property type="entry name" value="RelE-like"/>
    <property type="match status" value="1"/>
</dbReference>
<dbReference type="KEGG" id="sus:Acid_0688"/>
<dbReference type="OrthoDB" id="9801102at2"/>
<proteinExistence type="predicted"/>
<dbReference type="STRING" id="234267.Acid_0688"/>
<gene>
    <name evidence="1" type="ordered locus">Acid_0688</name>
</gene>
<dbReference type="PANTHER" id="PTHR40266">
    <property type="entry name" value="TOXIN HIGB-1"/>
    <property type="match status" value="1"/>
</dbReference>
<dbReference type="PANTHER" id="PTHR40266:SF2">
    <property type="entry name" value="TOXIN HIGB-1"/>
    <property type="match status" value="1"/>
</dbReference>